<gene>
    <name evidence="8" type="ORF">BG61_23365</name>
</gene>
<evidence type="ECO:0000256" key="4">
    <source>
        <dbReference type="ARBA" id="ARBA00022692"/>
    </source>
</evidence>
<name>A0A069PTQ4_9BURK</name>
<evidence type="ECO:0000256" key="7">
    <source>
        <dbReference type="SAM" id="Phobius"/>
    </source>
</evidence>
<dbReference type="RefSeq" id="WP_081868150.1">
    <property type="nucleotide sequence ID" value="NZ_CADFFX010000014.1"/>
</dbReference>
<reference evidence="8 9" key="1">
    <citation type="submission" date="2014-03" db="EMBL/GenBank/DDBJ databases">
        <title>Draft Genome Sequences of Four Burkholderia Strains.</title>
        <authorList>
            <person name="Liu X.Y."/>
            <person name="Li C.X."/>
            <person name="Xu J.H."/>
        </authorList>
    </citation>
    <scope>NUCLEOTIDE SEQUENCE [LARGE SCALE GENOMIC DNA]</scope>
    <source>
        <strain evidence="8 9">DSM 50014</strain>
    </source>
</reference>
<evidence type="ECO:0000313" key="8">
    <source>
        <dbReference type="EMBL" id="KDR40641.1"/>
    </source>
</evidence>
<evidence type="ECO:0000256" key="2">
    <source>
        <dbReference type="ARBA" id="ARBA00006679"/>
    </source>
</evidence>
<dbReference type="Pfam" id="PF07681">
    <property type="entry name" value="DoxX"/>
    <property type="match status" value="1"/>
</dbReference>
<dbReference type="AlphaFoldDB" id="A0A069PTQ4"/>
<comment type="subcellular location">
    <subcellularLocation>
        <location evidence="1">Cell membrane</location>
        <topology evidence="1">Multi-pass membrane protein</topology>
    </subcellularLocation>
</comment>
<keyword evidence="4 7" id="KW-0812">Transmembrane</keyword>
<proteinExistence type="inferred from homology"/>
<feature type="transmembrane region" description="Helical" evidence="7">
    <location>
        <begin position="82"/>
        <end position="101"/>
    </location>
</feature>
<keyword evidence="9" id="KW-1185">Reference proteome</keyword>
<evidence type="ECO:0000256" key="6">
    <source>
        <dbReference type="ARBA" id="ARBA00023136"/>
    </source>
</evidence>
<keyword evidence="6 7" id="KW-0472">Membrane</keyword>
<evidence type="ECO:0000256" key="1">
    <source>
        <dbReference type="ARBA" id="ARBA00004651"/>
    </source>
</evidence>
<dbReference type="GO" id="GO:0005886">
    <property type="term" value="C:plasma membrane"/>
    <property type="evidence" value="ECO:0007669"/>
    <property type="project" value="UniProtKB-SubCell"/>
</dbReference>
<dbReference type="EMBL" id="JFHC01000037">
    <property type="protein sequence ID" value="KDR40641.1"/>
    <property type="molecule type" value="Genomic_DNA"/>
</dbReference>
<organism evidence="8 9">
    <name type="scientific">Caballeronia glathei</name>
    <dbReference type="NCBI Taxonomy" id="60547"/>
    <lineage>
        <taxon>Bacteria</taxon>
        <taxon>Pseudomonadati</taxon>
        <taxon>Pseudomonadota</taxon>
        <taxon>Betaproteobacteria</taxon>
        <taxon>Burkholderiales</taxon>
        <taxon>Burkholderiaceae</taxon>
        <taxon>Caballeronia</taxon>
    </lineage>
</organism>
<dbReference type="InterPro" id="IPR051907">
    <property type="entry name" value="DoxX-like_oxidoreductase"/>
</dbReference>
<dbReference type="PANTHER" id="PTHR33452">
    <property type="entry name" value="OXIDOREDUCTASE CATD-RELATED"/>
    <property type="match status" value="1"/>
</dbReference>
<feature type="transmembrane region" description="Helical" evidence="7">
    <location>
        <begin position="108"/>
        <end position="126"/>
    </location>
</feature>
<feature type="transmembrane region" description="Helical" evidence="7">
    <location>
        <begin position="138"/>
        <end position="158"/>
    </location>
</feature>
<dbReference type="Proteomes" id="UP000027466">
    <property type="component" value="Unassembled WGS sequence"/>
</dbReference>
<feature type="transmembrane region" description="Helical" evidence="7">
    <location>
        <begin position="47"/>
        <end position="70"/>
    </location>
</feature>
<comment type="caution">
    <text evidence="8">The sequence shown here is derived from an EMBL/GenBank/DDBJ whole genome shotgun (WGS) entry which is preliminary data.</text>
</comment>
<dbReference type="InterPro" id="IPR032808">
    <property type="entry name" value="DoxX"/>
</dbReference>
<protein>
    <submittedName>
        <fullName evidence="8">Membrane protein</fullName>
    </submittedName>
</protein>
<sequence length="169" mass="17729">MKSSSNPSGIASASPGFVPVKAIVAGKAIVCALQVLTPVLDLGIRIMIGLVFFQSGLSKIASWATTLGLFHSEYSVPLLSPTLAACLGTAAELGFPVLLVLGLGTRGAAFGLFIFNIIAVLSYPGLGDVGLRDHQYWGVFLLVILLHGPGKLSLDYLLGRHVWRTLGRG</sequence>
<keyword evidence="3" id="KW-1003">Cell membrane</keyword>
<dbReference type="STRING" id="60547.GCA_000751215_01681"/>
<comment type="similarity">
    <text evidence="2">Belongs to the DoxX family.</text>
</comment>
<evidence type="ECO:0000256" key="5">
    <source>
        <dbReference type="ARBA" id="ARBA00022989"/>
    </source>
</evidence>
<keyword evidence="5 7" id="KW-1133">Transmembrane helix</keyword>
<accession>A0A069PTQ4</accession>
<evidence type="ECO:0000256" key="3">
    <source>
        <dbReference type="ARBA" id="ARBA00022475"/>
    </source>
</evidence>
<evidence type="ECO:0000313" key="9">
    <source>
        <dbReference type="Proteomes" id="UP000027466"/>
    </source>
</evidence>
<feature type="transmembrane region" description="Helical" evidence="7">
    <location>
        <begin position="20"/>
        <end position="40"/>
    </location>
</feature>
<dbReference type="PANTHER" id="PTHR33452:SF1">
    <property type="entry name" value="INNER MEMBRANE PROTEIN YPHA-RELATED"/>
    <property type="match status" value="1"/>
</dbReference>